<feature type="region of interest" description="Disordered" evidence="4">
    <location>
        <begin position="367"/>
        <end position="388"/>
    </location>
</feature>
<dbReference type="CDD" id="cd00377">
    <property type="entry name" value="ICL_PEPM"/>
    <property type="match status" value="1"/>
</dbReference>
<dbReference type="Gene3D" id="3.20.20.60">
    <property type="entry name" value="Phosphoenolpyruvate-binding domains"/>
    <property type="match status" value="1"/>
</dbReference>
<keyword evidence="7" id="KW-1185">Reference proteome</keyword>
<evidence type="ECO:0000256" key="1">
    <source>
        <dbReference type="ARBA" id="ARBA00004906"/>
    </source>
</evidence>
<dbReference type="GO" id="GO:0004842">
    <property type="term" value="F:ubiquitin-protein transferase activity"/>
    <property type="evidence" value="ECO:0007669"/>
    <property type="project" value="InterPro"/>
</dbReference>
<dbReference type="InterPro" id="IPR003613">
    <property type="entry name" value="Ubox_domain"/>
</dbReference>
<dbReference type="Gene3D" id="3.30.40.10">
    <property type="entry name" value="Zinc/RING finger domain, C3HC4 (zinc finger)"/>
    <property type="match status" value="1"/>
</dbReference>
<dbReference type="AlphaFoldDB" id="A0AAQ3U657"/>
<protein>
    <recommendedName>
        <fullName evidence="5">U-box domain-containing protein</fullName>
    </recommendedName>
</protein>
<dbReference type="Pfam" id="PF13714">
    <property type="entry name" value="PEP_mutase"/>
    <property type="match status" value="1"/>
</dbReference>
<dbReference type="PANTHER" id="PTHR42905:SF2">
    <property type="entry name" value="PHOSPHOENOLPYRUVATE CARBOXYLASE FAMILY PROTEIN"/>
    <property type="match status" value="1"/>
</dbReference>
<evidence type="ECO:0000313" key="7">
    <source>
        <dbReference type="Proteomes" id="UP001341281"/>
    </source>
</evidence>
<evidence type="ECO:0000313" key="6">
    <source>
        <dbReference type="EMBL" id="WVZ86309.1"/>
    </source>
</evidence>
<accession>A0AAQ3U657</accession>
<dbReference type="Proteomes" id="UP001341281">
    <property type="component" value="Chromosome 07"/>
</dbReference>
<dbReference type="InterPro" id="IPR039556">
    <property type="entry name" value="ICL/PEPM"/>
</dbReference>
<organism evidence="6 7">
    <name type="scientific">Paspalum notatum var. saurae</name>
    <dbReference type="NCBI Taxonomy" id="547442"/>
    <lineage>
        <taxon>Eukaryota</taxon>
        <taxon>Viridiplantae</taxon>
        <taxon>Streptophyta</taxon>
        <taxon>Embryophyta</taxon>
        <taxon>Tracheophyta</taxon>
        <taxon>Spermatophyta</taxon>
        <taxon>Magnoliopsida</taxon>
        <taxon>Liliopsida</taxon>
        <taxon>Poales</taxon>
        <taxon>Poaceae</taxon>
        <taxon>PACMAD clade</taxon>
        <taxon>Panicoideae</taxon>
        <taxon>Andropogonodae</taxon>
        <taxon>Paspaleae</taxon>
        <taxon>Paspalinae</taxon>
        <taxon>Paspalum</taxon>
    </lineage>
</organism>
<evidence type="ECO:0000256" key="2">
    <source>
        <dbReference type="ARBA" id="ARBA00022531"/>
    </source>
</evidence>
<evidence type="ECO:0000256" key="4">
    <source>
        <dbReference type="SAM" id="MobiDB-lite"/>
    </source>
</evidence>
<proteinExistence type="predicted"/>
<name>A0AAQ3U657_PASNO</name>
<gene>
    <name evidence="6" type="ORF">U9M48_033110</name>
</gene>
<comment type="pathway">
    <text evidence="1">Protein modification; protein ubiquitination.</text>
</comment>
<dbReference type="EMBL" id="CP144751">
    <property type="protein sequence ID" value="WVZ86309.1"/>
    <property type="molecule type" value="Genomic_DNA"/>
</dbReference>
<dbReference type="Pfam" id="PF04564">
    <property type="entry name" value="U-box"/>
    <property type="match status" value="1"/>
</dbReference>
<dbReference type="InterPro" id="IPR013083">
    <property type="entry name" value="Znf_RING/FYVE/PHD"/>
</dbReference>
<sequence>MACYAALLHHPPLASSLPPCSSARRAGASRAPPLLQRLATPSLASARVRISPRCAASSAGAGAGAGAPGDAPAAALRRLLQTPGAHQAPACYDALSARLVERAGFGACFTSGFSISAARLGLPDVGLISYGEMIDQGRLINEAVSIPVIGDADNGYGNSMNVKRTVKGFINAGFAGIILEDQVSPKACGHTQGRKVVSREEAIMHIKAAVDARNESGSDIVIVARTDSRQALSLDEALWRVRAFADAGADVLFIDALASREEMKAFCAVAPGVPKMANMLEGGGKTPILSPIELEEIGYKIIAYPLSLIGVSMRAMEDALIAIKGGRIPPPSSLPSFEEIKNTLGFNHYYEEEKRYVVTPARSSYRTGYDDYTSEPSSPGDFRSRSENPQEPVIDILPQLYDVGSSGSRGPSTGMWSRTLRLKITGRDGIQKIDARIPAGFLEGMTRIIPGLAGANIMERLRNAPIDIDNPQNGQILLDFEDAMGDRIQNGPTPRMVPFHQTSTASSDASPALLSLVDKNDRVNFSGPNLPQPRPRTFTWTTKSDYCMHKTPWKIKVSVVSPSPRLSHTASPGATARRPALPICSSGCHHLTCPISLQPMQDPLTAPTGITYDRCAIERWLAAGHATSPITGQPLSLSDLTPNHTLRRLIQSAAAG</sequence>
<evidence type="ECO:0000259" key="5">
    <source>
        <dbReference type="PROSITE" id="PS51698"/>
    </source>
</evidence>
<evidence type="ECO:0000256" key="3">
    <source>
        <dbReference type="ARBA" id="ARBA00022679"/>
    </source>
</evidence>
<dbReference type="GO" id="GO:0015979">
    <property type="term" value="P:photosynthesis"/>
    <property type="evidence" value="ECO:0007669"/>
    <property type="project" value="UniProtKB-KW"/>
</dbReference>
<dbReference type="SMART" id="SM00504">
    <property type="entry name" value="Ubox"/>
    <property type="match status" value="1"/>
</dbReference>
<feature type="domain" description="U-box" evidence="5">
    <location>
        <begin position="586"/>
        <end position="656"/>
    </location>
</feature>
<dbReference type="SUPFAM" id="SSF57850">
    <property type="entry name" value="RING/U-box"/>
    <property type="match status" value="1"/>
</dbReference>
<dbReference type="CDD" id="cd16655">
    <property type="entry name" value="RING-Ubox_WDSUB1-like"/>
    <property type="match status" value="1"/>
</dbReference>
<reference evidence="6 7" key="1">
    <citation type="submission" date="2024-02" db="EMBL/GenBank/DDBJ databases">
        <title>High-quality chromosome-scale genome assembly of Pensacola bahiagrass (Paspalum notatum Flugge var. saurae).</title>
        <authorList>
            <person name="Vega J.M."/>
            <person name="Podio M."/>
            <person name="Orjuela J."/>
            <person name="Siena L.A."/>
            <person name="Pessino S.C."/>
            <person name="Combes M.C."/>
            <person name="Mariac C."/>
            <person name="Albertini E."/>
            <person name="Pupilli F."/>
            <person name="Ortiz J.P.A."/>
            <person name="Leblanc O."/>
        </authorList>
    </citation>
    <scope>NUCLEOTIDE SEQUENCE [LARGE SCALE GENOMIC DNA]</scope>
    <source>
        <strain evidence="6">R1</strain>
        <tissue evidence="6">Leaf</tissue>
    </source>
</reference>
<dbReference type="SUPFAM" id="SSF51621">
    <property type="entry name" value="Phosphoenolpyruvate/pyruvate domain"/>
    <property type="match status" value="1"/>
</dbReference>
<dbReference type="GO" id="GO:0016567">
    <property type="term" value="P:protein ubiquitination"/>
    <property type="evidence" value="ECO:0007669"/>
    <property type="project" value="InterPro"/>
</dbReference>
<keyword evidence="2" id="KW-0602">Photosynthesis</keyword>
<dbReference type="PANTHER" id="PTHR42905">
    <property type="entry name" value="PHOSPHOENOLPYRUVATE CARBOXYLASE"/>
    <property type="match status" value="1"/>
</dbReference>
<dbReference type="InterPro" id="IPR040442">
    <property type="entry name" value="Pyrv_kinase-like_dom_sf"/>
</dbReference>
<dbReference type="PROSITE" id="PS51698">
    <property type="entry name" value="U_BOX"/>
    <property type="match status" value="1"/>
</dbReference>
<keyword evidence="3" id="KW-0808">Transferase</keyword>
<dbReference type="InterPro" id="IPR015813">
    <property type="entry name" value="Pyrv/PenolPyrv_kinase-like_dom"/>
</dbReference>